<protein>
    <recommendedName>
        <fullName evidence="9">GATA-type domain-containing protein</fullName>
    </recommendedName>
</protein>
<sequence>MKVEVRVNEDLRMELENALREKEALKSTLLAQEAEIARLRNRVLELETLTSIGATQKPNQLAWPIPSPTRPGKRAGSPLPTPSSPSLDFAPTGKSCTRCFLTSTPTWRLHPHTGEILCNACGLYLSRLANPLPEDDARILDDDDDNDGAPNEEEYGDGDDDEAPYPFARVPSHPLPLPVSVPEDAFVLRAKPGERTCTGCKTRSTPRWRSAPATGENLCNACYLRRHRKPRHRVASGGALATSSTRAGVSTNRSEAEADDKPSAAAFKPMQTTLRHLLWASQQPEASGSGSVSVSASARPFPSHHGPESMDVDAESNSISDPSDEDYIPFGKDPKAVGGAPTSTRRPKTKAKPAPLPLPKIVSVATEAFLQTRGAIPAPLPVTRVSKRNIPDASRSPTAAEASTSDGIGENEERREAL</sequence>
<dbReference type="AlphaFoldDB" id="A0A8H6TEK8"/>
<organism evidence="10 11">
    <name type="scientific">Mycena chlorophos</name>
    <name type="common">Agaric fungus</name>
    <name type="synonym">Agaricus chlorophos</name>
    <dbReference type="NCBI Taxonomy" id="658473"/>
    <lineage>
        <taxon>Eukaryota</taxon>
        <taxon>Fungi</taxon>
        <taxon>Dikarya</taxon>
        <taxon>Basidiomycota</taxon>
        <taxon>Agaricomycotina</taxon>
        <taxon>Agaricomycetes</taxon>
        <taxon>Agaricomycetidae</taxon>
        <taxon>Agaricales</taxon>
        <taxon>Marasmiineae</taxon>
        <taxon>Mycenaceae</taxon>
        <taxon>Mycena</taxon>
    </lineage>
</organism>
<feature type="compositionally biased region" description="Polar residues" evidence="8">
    <location>
        <begin position="241"/>
        <end position="253"/>
    </location>
</feature>
<dbReference type="Gene3D" id="3.30.50.10">
    <property type="entry name" value="Erythroid Transcription Factor GATA-1, subunit A"/>
    <property type="match status" value="2"/>
</dbReference>
<evidence type="ECO:0000256" key="2">
    <source>
        <dbReference type="ARBA" id="ARBA00022771"/>
    </source>
</evidence>
<evidence type="ECO:0000256" key="7">
    <source>
        <dbReference type="SAM" id="Coils"/>
    </source>
</evidence>
<evidence type="ECO:0000256" key="6">
    <source>
        <dbReference type="PROSITE-ProRule" id="PRU00094"/>
    </source>
</evidence>
<evidence type="ECO:0000259" key="9">
    <source>
        <dbReference type="PROSITE" id="PS50114"/>
    </source>
</evidence>
<evidence type="ECO:0000313" key="10">
    <source>
        <dbReference type="EMBL" id="KAF7317390.1"/>
    </source>
</evidence>
<dbReference type="CDD" id="cd00202">
    <property type="entry name" value="ZnF_GATA"/>
    <property type="match status" value="2"/>
</dbReference>
<evidence type="ECO:0000256" key="4">
    <source>
        <dbReference type="ARBA" id="ARBA00023015"/>
    </source>
</evidence>
<dbReference type="EMBL" id="JACAZE010000005">
    <property type="protein sequence ID" value="KAF7317390.1"/>
    <property type="molecule type" value="Genomic_DNA"/>
</dbReference>
<dbReference type="GO" id="GO:0006355">
    <property type="term" value="P:regulation of DNA-templated transcription"/>
    <property type="evidence" value="ECO:0007669"/>
    <property type="project" value="InterPro"/>
</dbReference>
<feature type="region of interest" description="Disordered" evidence="8">
    <location>
        <begin position="59"/>
        <end position="89"/>
    </location>
</feature>
<dbReference type="PANTHER" id="PTHR47172:SF24">
    <property type="entry name" value="GATA ZINC FINGER DOMAIN-CONTAINING PROTEIN 14-RELATED"/>
    <property type="match status" value="1"/>
</dbReference>
<dbReference type="GO" id="GO:0043565">
    <property type="term" value="F:sequence-specific DNA binding"/>
    <property type="evidence" value="ECO:0007669"/>
    <property type="project" value="InterPro"/>
</dbReference>
<dbReference type="PROSITE" id="PS50114">
    <property type="entry name" value="GATA_ZN_FINGER_2"/>
    <property type="match status" value="2"/>
</dbReference>
<evidence type="ECO:0000256" key="8">
    <source>
        <dbReference type="SAM" id="MobiDB-lite"/>
    </source>
</evidence>
<dbReference type="Pfam" id="PF00320">
    <property type="entry name" value="GATA"/>
    <property type="match status" value="2"/>
</dbReference>
<keyword evidence="11" id="KW-1185">Reference proteome</keyword>
<dbReference type="Proteomes" id="UP000613580">
    <property type="component" value="Unassembled WGS sequence"/>
</dbReference>
<feature type="compositionally biased region" description="Low complexity" evidence="8">
    <location>
        <begin position="286"/>
        <end position="298"/>
    </location>
</feature>
<comment type="caution">
    <text evidence="10">The sequence shown here is derived from an EMBL/GenBank/DDBJ whole genome shotgun (WGS) entry which is preliminary data.</text>
</comment>
<accession>A0A8H6TEK8</accession>
<dbReference type="InterPro" id="IPR000679">
    <property type="entry name" value="Znf_GATA"/>
</dbReference>
<proteinExistence type="predicted"/>
<keyword evidence="1" id="KW-0479">Metal-binding</keyword>
<evidence type="ECO:0000256" key="1">
    <source>
        <dbReference type="ARBA" id="ARBA00022723"/>
    </source>
</evidence>
<dbReference type="GO" id="GO:0008270">
    <property type="term" value="F:zinc ion binding"/>
    <property type="evidence" value="ECO:0007669"/>
    <property type="project" value="UniProtKB-KW"/>
</dbReference>
<feature type="region of interest" description="Disordered" evidence="8">
    <location>
        <begin position="233"/>
        <end position="265"/>
    </location>
</feature>
<evidence type="ECO:0000256" key="5">
    <source>
        <dbReference type="ARBA" id="ARBA00023163"/>
    </source>
</evidence>
<feature type="region of interest" description="Disordered" evidence="8">
    <location>
        <begin position="379"/>
        <end position="418"/>
    </location>
</feature>
<feature type="region of interest" description="Disordered" evidence="8">
    <location>
        <begin position="135"/>
        <end position="176"/>
    </location>
</feature>
<name>A0A8H6TEK8_MYCCL</name>
<evidence type="ECO:0000256" key="3">
    <source>
        <dbReference type="ARBA" id="ARBA00022833"/>
    </source>
</evidence>
<keyword evidence="2 6" id="KW-0863">Zinc-finger</keyword>
<feature type="coiled-coil region" evidence="7">
    <location>
        <begin position="1"/>
        <end position="49"/>
    </location>
</feature>
<feature type="region of interest" description="Disordered" evidence="8">
    <location>
        <begin position="282"/>
        <end position="357"/>
    </location>
</feature>
<keyword evidence="3" id="KW-0862">Zinc</keyword>
<keyword evidence="7" id="KW-0175">Coiled coil</keyword>
<reference evidence="10" key="1">
    <citation type="submission" date="2020-05" db="EMBL/GenBank/DDBJ databases">
        <title>Mycena genomes resolve the evolution of fungal bioluminescence.</title>
        <authorList>
            <person name="Tsai I.J."/>
        </authorList>
    </citation>
    <scope>NUCLEOTIDE SEQUENCE</scope>
    <source>
        <strain evidence="10">110903Hualien_Pintung</strain>
    </source>
</reference>
<feature type="domain" description="GATA-type" evidence="9">
    <location>
        <begin position="90"/>
        <end position="125"/>
    </location>
</feature>
<dbReference type="PANTHER" id="PTHR47172">
    <property type="entry name" value="OS01G0976800 PROTEIN"/>
    <property type="match status" value="1"/>
</dbReference>
<dbReference type="OrthoDB" id="2162994at2759"/>
<dbReference type="InterPro" id="IPR013088">
    <property type="entry name" value="Znf_NHR/GATA"/>
</dbReference>
<feature type="compositionally biased region" description="Polar residues" evidence="8">
    <location>
        <begin position="395"/>
        <end position="406"/>
    </location>
</feature>
<dbReference type="SMART" id="SM00401">
    <property type="entry name" value="ZnF_GATA"/>
    <property type="match status" value="2"/>
</dbReference>
<dbReference type="SUPFAM" id="SSF57716">
    <property type="entry name" value="Glucocorticoid receptor-like (DNA-binding domain)"/>
    <property type="match status" value="2"/>
</dbReference>
<feature type="domain" description="GATA-type" evidence="9">
    <location>
        <begin position="191"/>
        <end position="246"/>
    </location>
</feature>
<feature type="compositionally biased region" description="Acidic residues" evidence="8">
    <location>
        <begin position="141"/>
        <end position="163"/>
    </location>
</feature>
<keyword evidence="5" id="KW-0804">Transcription</keyword>
<evidence type="ECO:0000313" key="11">
    <source>
        <dbReference type="Proteomes" id="UP000613580"/>
    </source>
</evidence>
<keyword evidence="4" id="KW-0805">Transcription regulation</keyword>
<gene>
    <name evidence="10" type="ORF">HMN09_00475300</name>
</gene>